<dbReference type="SUPFAM" id="SSF55874">
    <property type="entry name" value="ATPase domain of HSP90 chaperone/DNA topoisomerase II/histidine kinase"/>
    <property type="match status" value="1"/>
</dbReference>
<dbReference type="PANTHER" id="PTHR10169">
    <property type="entry name" value="DNA TOPOISOMERASE/GYRASE"/>
    <property type="match status" value="1"/>
</dbReference>
<keyword evidence="5" id="KW-0238">DNA-binding</keyword>
<dbReference type="GO" id="GO:0000819">
    <property type="term" value="P:sister chromatid segregation"/>
    <property type="evidence" value="ECO:0007669"/>
    <property type="project" value="TreeGrafter"/>
</dbReference>
<comment type="caution">
    <text evidence="7">The sequence shown here is derived from an EMBL/GenBank/DDBJ whole genome shotgun (WGS) entry which is preliminary data.</text>
</comment>
<evidence type="ECO:0000256" key="2">
    <source>
        <dbReference type="ARBA" id="ARBA00001946"/>
    </source>
</evidence>
<dbReference type="AlphaFoldDB" id="A0A6G1E3K2"/>
<dbReference type="GO" id="GO:0003918">
    <property type="term" value="F:DNA topoisomerase type II (double strand cut, ATP-hydrolyzing) activity"/>
    <property type="evidence" value="ECO:0007669"/>
    <property type="project" value="UniProtKB-EC"/>
</dbReference>
<protein>
    <recommendedName>
        <fullName evidence="3">DNA topoisomerase (ATP-hydrolyzing)</fullName>
        <ecNumber evidence="3">5.6.2.2</ecNumber>
    </recommendedName>
</protein>
<evidence type="ECO:0000256" key="6">
    <source>
        <dbReference type="ARBA" id="ARBA00023235"/>
    </source>
</evidence>
<evidence type="ECO:0000313" key="8">
    <source>
        <dbReference type="Proteomes" id="UP000479710"/>
    </source>
</evidence>
<evidence type="ECO:0000313" key="7">
    <source>
        <dbReference type="EMBL" id="KAF0919136.1"/>
    </source>
</evidence>
<dbReference type="EMBL" id="SPHZ02000005">
    <property type="protein sequence ID" value="KAF0919136.1"/>
    <property type="molecule type" value="Genomic_DNA"/>
</dbReference>
<dbReference type="Proteomes" id="UP000479710">
    <property type="component" value="Unassembled WGS sequence"/>
</dbReference>
<dbReference type="EC" id="5.6.2.2" evidence="3"/>
<comment type="catalytic activity">
    <reaction evidence="1">
        <text>ATP-dependent breakage, passage and rejoining of double-stranded DNA.</text>
        <dbReference type="EC" id="5.6.2.2"/>
    </reaction>
</comment>
<dbReference type="OrthoDB" id="276498at2759"/>
<dbReference type="InterPro" id="IPR050634">
    <property type="entry name" value="DNA_Topoisomerase_II"/>
</dbReference>
<dbReference type="GO" id="GO:0005634">
    <property type="term" value="C:nucleus"/>
    <property type="evidence" value="ECO:0007669"/>
    <property type="project" value="TreeGrafter"/>
</dbReference>
<keyword evidence="8" id="KW-1185">Reference proteome</keyword>
<evidence type="ECO:0000256" key="3">
    <source>
        <dbReference type="ARBA" id="ARBA00012895"/>
    </source>
</evidence>
<comment type="cofactor">
    <cofactor evidence="2">
        <name>Mg(2+)</name>
        <dbReference type="ChEBI" id="CHEBI:18420"/>
    </cofactor>
</comment>
<keyword evidence="4" id="KW-0799">Topoisomerase</keyword>
<dbReference type="Gene3D" id="3.30.565.10">
    <property type="entry name" value="Histidine kinase-like ATPase, C-terminal domain"/>
    <property type="match status" value="1"/>
</dbReference>
<keyword evidence="6" id="KW-0413">Isomerase</keyword>
<proteinExistence type="predicted"/>
<dbReference type="InterPro" id="IPR036890">
    <property type="entry name" value="HATPase_C_sf"/>
</dbReference>
<dbReference type="GO" id="GO:0000712">
    <property type="term" value="P:resolution of meiotic recombination intermediates"/>
    <property type="evidence" value="ECO:0007669"/>
    <property type="project" value="TreeGrafter"/>
</dbReference>
<organism evidence="7 8">
    <name type="scientific">Oryza meyeriana var. granulata</name>
    <dbReference type="NCBI Taxonomy" id="110450"/>
    <lineage>
        <taxon>Eukaryota</taxon>
        <taxon>Viridiplantae</taxon>
        <taxon>Streptophyta</taxon>
        <taxon>Embryophyta</taxon>
        <taxon>Tracheophyta</taxon>
        <taxon>Spermatophyta</taxon>
        <taxon>Magnoliopsida</taxon>
        <taxon>Liliopsida</taxon>
        <taxon>Poales</taxon>
        <taxon>Poaceae</taxon>
        <taxon>BOP clade</taxon>
        <taxon>Oryzoideae</taxon>
        <taxon>Oryzeae</taxon>
        <taxon>Oryzinae</taxon>
        <taxon>Oryza</taxon>
        <taxon>Oryza meyeriana</taxon>
    </lineage>
</organism>
<evidence type="ECO:0000256" key="4">
    <source>
        <dbReference type="ARBA" id="ARBA00023029"/>
    </source>
</evidence>
<name>A0A6G1E3K2_9ORYZ</name>
<gene>
    <name evidence="7" type="ORF">E2562_028441</name>
</gene>
<dbReference type="PANTHER" id="PTHR10169:SF38">
    <property type="entry name" value="DNA TOPOISOMERASE 2"/>
    <property type="match status" value="1"/>
</dbReference>
<accession>A0A6G1E3K2</accession>
<dbReference type="GO" id="GO:0003677">
    <property type="term" value="F:DNA binding"/>
    <property type="evidence" value="ECO:0007669"/>
    <property type="project" value="UniProtKB-KW"/>
</dbReference>
<sequence length="164" mass="19011">MESPPLLEQILLRPDDYISLVEKHTQTLWVYESFPMMRCAVTYGPGPLRRDPRLCHRKQATRPLWTPFMSRSTFLSAKSPCTTMFEGIPVELHQEEGIYVLEMIFAHLINTTNYEGNNFKETTGVKLANVFSTEFIIETADGHRLKKYEQVTNIDVMKVKDPQQ</sequence>
<evidence type="ECO:0000256" key="1">
    <source>
        <dbReference type="ARBA" id="ARBA00000185"/>
    </source>
</evidence>
<evidence type="ECO:0000256" key="5">
    <source>
        <dbReference type="ARBA" id="ARBA00023125"/>
    </source>
</evidence>
<reference evidence="7 8" key="1">
    <citation type="submission" date="2019-11" db="EMBL/GenBank/DDBJ databases">
        <title>Whole genome sequence of Oryza granulata.</title>
        <authorList>
            <person name="Li W."/>
        </authorList>
    </citation>
    <scope>NUCLEOTIDE SEQUENCE [LARGE SCALE GENOMIC DNA]</scope>
    <source>
        <strain evidence="8">cv. Menghai</strain>
        <tissue evidence="7">Leaf</tissue>
    </source>
</reference>